<keyword evidence="1 3" id="KW-0547">Nucleotide-binding</keyword>
<dbReference type="SUPFAM" id="SSF56112">
    <property type="entry name" value="Protein kinase-like (PK-like)"/>
    <property type="match status" value="1"/>
</dbReference>
<name>A0A1V9ZSA2_ACHHY</name>
<dbReference type="GO" id="GO:0004674">
    <property type="term" value="F:protein serine/threonine kinase activity"/>
    <property type="evidence" value="ECO:0007669"/>
    <property type="project" value="UniProtKB-KW"/>
</dbReference>
<dbReference type="Gene3D" id="1.25.10.10">
    <property type="entry name" value="Leucine-rich Repeat Variant"/>
    <property type="match status" value="1"/>
</dbReference>
<dbReference type="InterPro" id="IPR016024">
    <property type="entry name" value="ARM-type_fold"/>
</dbReference>
<evidence type="ECO:0000256" key="4">
    <source>
        <dbReference type="SAM" id="MobiDB-lite"/>
    </source>
</evidence>
<reference evidence="6 7" key="1">
    <citation type="journal article" date="2014" name="Genome Biol. Evol.">
        <title>The secreted proteins of Achlya hypogyna and Thraustotheca clavata identify the ancestral oomycete secretome and reveal gene acquisitions by horizontal gene transfer.</title>
        <authorList>
            <person name="Misner I."/>
            <person name="Blouin N."/>
            <person name="Leonard G."/>
            <person name="Richards T.A."/>
            <person name="Lane C.E."/>
        </authorList>
    </citation>
    <scope>NUCLEOTIDE SEQUENCE [LARGE SCALE GENOMIC DNA]</scope>
    <source>
        <strain evidence="6 7">ATCC 48635</strain>
    </source>
</reference>
<accession>A0A1V9ZSA2</accession>
<organism evidence="6 7">
    <name type="scientific">Achlya hypogyna</name>
    <name type="common">Oomycete</name>
    <name type="synonym">Protoachlya hypogyna</name>
    <dbReference type="NCBI Taxonomy" id="1202772"/>
    <lineage>
        <taxon>Eukaryota</taxon>
        <taxon>Sar</taxon>
        <taxon>Stramenopiles</taxon>
        <taxon>Oomycota</taxon>
        <taxon>Saprolegniomycetes</taxon>
        <taxon>Saprolegniales</taxon>
        <taxon>Achlyaceae</taxon>
        <taxon>Achlya</taxon>
    </lineage>
</organism>
<dbReference type="PROSITE" id="PS00107">
    <property type="entry name" value="PROTEIN_KINASE_ATP"/>
    <property type="match status" value="1"/>
</dbReference>
<evidence type="ECO:0000259" key="5">
    <source>
        <dbReference type="PROSITE" id="PS50011"/>
    </source>
</evidence>
<dbReference type="PROSITE" id="PS00108">
    <property type="entry name" value="PROTEIN_KINASE_ST"/>
    <property type="match status" value="1"/>
</dbReference>
<dbReference type="STRING" id="1202772.A0A1V9ZSA2"/>
<evidence type="ECO:0000256" key="1">
    <source>
        <dbReference type="ARBA" id="ARBA00022741"/>
    </source>
</evidence>
<dbReference type="EMBL" id="JNBR01000020">
    <property type="protein sequence ID" value="OQS00922.1"/>
    <property type="molecule type" value="Genomic_DNA"/>
</dbReference>
<feature type="region of interest" description="Disordered" evidence="4">
    <location>
        <begin position="339"/>
        <end position="367"/>
    </location>
</feature>
<dbReference type="Gene3D" id="1.10.510.10">
    <property type="entry name" value="Transferase(Phosphotransferase) domain 1"/>
    <property type="match status" value="1"/>
</dbReference>
<proteinExistence type="predicted"/>
<dbReference type="GO" id="GO:0005524">
    <property type="term" value="F:ATP binding"/>
    <property type="evidence" value="ECO:0007669"/>
    <property type="project" value="UniProtKB-UniRule"/>
</dbReference>
<feature type="compositionally biased region" description="Polar residues" evidence="4">
    <location>
        <begin position="350"/>
        <end position="361"/>
    </location>
</feature>
<dbReference type="Pfam" id="PF00069">
    <property type="entry name" value="Pkinase"/>
    <property type="match status" value="1"/>
</dbReference>
<feature type="binding site" evidence="3">
    <location>
        <position position="44"/>
    </location>
    <ligand>
        <name>ATP</name>
        <dbReference type="ChEBI" id="CHEBI:30616"/>
    </ligand>
</feature>
<protein>
    <submittedName>
        <fullName evidence="6">Serine/threonine protein kinase</fullName>
    </submittedName>
</protein>
<keyword evidence="2 3" id="KW-0067">ATP-binding</keyword>
<feature type="domain" description="Protein kinase" evidence="5">
    <location>
        <begin position="15"/>
        <end position="271"/>
    </location>
</feature>
<sequence length="1135" mass="123323">MLRKGYRTAFAMENYNIYDEIGRGTHSSVYKARRKRSIEYVAVKSTAKGRMAKILNEVQLLHKLASTYVLKFYNWYESSNHIWIIFEYCIGGDLLKLIAQDKTLPESSIQTFGHDLVCGLHYLHTNGVIYCDLKPANVLIDEYGSLKLADFGLARRIPTTESLTADTLQPGSPHYMAPELFEDSPVHSFASDFWALGCVLYELRTGTQLFSQRDFNELRHTIQTVPIRLPQDDMSEVFCDLLERAGILQHPFWTADFDLAVDALPPQHLFVARHEETQVAPTPTRPLDGRRSPQAAPPPSSAAPQEPSPTKRSSPAKGASLAHLDVLSSDEDLAARVRPATAPEDDARGNQLTHDASSSPPRTAPAVVLARPPPSARLPTVELPTKTAAQRIFTTADCVVRPIVGCADIEAVAVPRWKEAVLPVVPAASFKAPGQLEAHLEQLYLFLRGDASASDKHNALAYLCSLVATPKIANVVANSSLLTLLVKLLDRSTSSALSTRLCLLLGLLVRHASFIGADALVSEADVALVPVLLRVLATAADALERRALACLGELAFYLSTQPAVALPTSLSETLVAALGAPDAVARHYATQAVCNVLTSPATPSALVQRFVQPRVVELVLRGVRAVDGNPTLRVATMQLLAQLLRHSPLDEYLARVVPELPRVWAGVAGDSRLSVAALNVLNCVVERSAAPVAVEAFVALPTVRALLQKKEPDDEAFVQLDAGRFRDPGGRLATLVQGKLLLLVYFGLQASRAFALAFVAANVLEDVERCLHATPTYVSHSAAQVVSLSVRIALELTFTLAAPTPAPELPPLLEKLLGGQLLRLPRCRQQFMAMLRANAHEELECLVLGTTELLKQPAMQASTIQLLLLVFAHSDIVTDGADDLWFDSALVEVAGLLYEPLAPDMLVSCIRVLFNALALLPPSAARDAFVMQSLLPAYVSLLHPGAHDIVTRFAVELLHDLVRRDPAYVVVLHRLQLVPAVLQLLGSAATLSASATQLVRLVQETETVPLAELYAMGLPGTLAHAASLCEKEALRGCASDVCHAMYAILYAHYLEARTPSDADLLDFYRSQHCVLVDALPTLLQISGQAEDDAQDQASRCVSLLCQVRGDLYHNRELIEALAFPQGSHDEAPNKQ</sequence>
<dbReference type="InterPro" id="IPR011989">
    <property type="entry name" value="ARM-like"/>
</dbReference>
<dbReference type="InterPro" id="IPR044591">
    <property type="entry name" value="RUK"/>
</dbReference>
<dbReference type="InterPro" id="IPR000719">
    <property type="entry name" value="Prot_kinase_dom"/>
</dbReference>
<evidence type="ECO:0000256" key="3">
    <source>
        <dbReference type="PROSITE-ProRule" id="PRU10141"/>
    </source>
</evidence>
<dbReference type="SUPFAM" id="SSF48371">
    <property type="entry name" value="ARM repeat"/>
    <property type="match status" value="1"/>
</dbReference>
<keyword evidence="6" id="KW-0808">Transferase</keyword>
<evidence type="ECO:0000313" key="7">
    <source>
        <dbReference type="Proteomes" id="UP000243579"/>
    </source>
</evidence>
<gene>
    <name evidence="6" type="ORF">ACHHYP_02161</name>
</gene>
<dbReference type="OrthoDB" id="24822at2759"/>
<dbReference type="AlphaFoldDB" id="A0A1V9ZSA2"/>
<feature type="region of interest" description="Disordered" evidence="4">
    <location>
        <begin position="273"/>
        <end position="320"/>
    </location>
</feature>
<keyword evidence="6" id="KW-0418">Kinase</keyword>
<dbReference type="SMART" id="SM00220">
    <property type="entry name" value="S_TKc"/>
    <property type="match status" value="1"/>
</dbReference>
<keyword evidence="7" id="KW-1185">Reference proteome</keyword>
<dbReference type="InterPro" id="IPR017441">
    <property type="entry name" value="Protein_kinase_ATP_BS"/>
</dbReference>
<dbReference type="PANTHER" id="PTHR46562:SF1">
    <property type="entry name" value="SERINE_THREONINE-PROTEIN KINASE ULK4"/>
    <property type="match status" value="1"/>
</dbReference>
<dbReference type="Proteomes" id="UP000243579">
    <property type="component" value="Unassembled WGS sequence"/>
</dbReference>
<evidence type="ECO:0000256" key="2">
    <source>
        <dbReference type="ARBA" id="ARBA00022840"/>
    </source>
</evidence>
<dbReference type="InterPro" id="IPR008271">
    <property type="entry name" value="Ser/Thr_kinase_AS"/>
</dbReference>
<dbReference type="GO" id="GO:0008017">
    <property type="term" value="F:microtubule binding"/>
    <property type="evidence" value="ECO:0007669"/>
    <property type="project" value="InterPro"/>
</dbReference>
<dbReference type="PROSITE" id="PS50011">
    <property type="entry name" value="PROTEIN_KINASE_DOM"/>
    <property type="match status" value="1"/>
</dbReference>
<dbReference type="PANTHER" id="PTHR46562">
    <property type="entry name" value="SERINE/THREONINE-KINASE ULK4-LIKE PROTEIN-RELATED"/>
    <property type="match status" value="1"/>
</dbReference>
<dbReference type="InterPro" id="IPR011009">
    <property type="entry name" value="Kinase-like_dom_sf"/>
</dbReference>
<keyword evidence="6" id="KW-0723">Serine/threonine-protein kinase</keyword>
<evidence type="ECO:0000313" key="6">
    <source>
        <dbReference type="EMBL" id="OQS00922.1"/>
    </source>
</evidence>
<comment type="caution">
    <text evidence="6">The sequence shown here is derived from an EMBL/GenBank/DDBJ whole genome shotgun (WGS) entry which is preliminary data.</text>
</comment>